<dbReference type="Proteomes" id="UP001239445">
    <property type="component" value="Unassembled WGS sequence"/>
</dbReference>
<evidence type="ECO:0000259" key="1">
    <source>
        <dbReference type="Pfam" id="PF06985"/>
    </source>
</evidence>
<reference evidence="2" key="1">
    <citation type="submission" date="2023-06" db="EMBL/GenBank/DDBJ databases">
        <title>Genome-scale phylogeny and comparative genomics of the fungal order Sordariales.</title>
        <authorList>
            <consortium name="Lawrence Berkeley National Laboratory"/>
            <person name="Hensen N."/>
            <person name="Bonometti L."/>
            <person name="Westerberg I."/>
            <person name="Brannstrom I.O."/>
            <person name="Guillou S."/>
            <person name="Cros-Aarteil S."/>
            <person name="Calhoun S."/>
            <person name="Haridas S."/>
            <person name="Kuo A."/>
            <person name="Mondo S."/>
            <person name="Pangilinan J."/>
            <person name="Riley R."/>
            <person name="Labutti K."/>
            <person name="Andreopoulos B."/>
            <person name="Lipzen A."/>
            <person name="Chen C."/>
            <person name="Yanf M."/>
            <person name="Daum C."/>
            <person name="Ng V."/>
            <person name="Clum A."/>
            <person name="Steindorff A."/>
            <person name="Ohm R."/>
            <person name="Martin F."/>
            <person name="Silar P."/>
            <person name="Natvig D."/>
            <person name="Lalanne C."/>
            <person name="Gautier V."/>
            <person name="Ament-Velasquez S.L."/>
            <person name="Kruys A."/>
            <person name="Hutchinson M.I."/>
            <person name="Powell A.J."/>
            <person name="Barry K."/>
            <person name="Miller A.N."/>
            <person name="Grigoriev I.V."/>
            <person name="Debuchy R."/>
            <person name="Gladieux P."/>
            <person name="Thoren M.H."/>
            <person name="Johannesson H."/>
        </authorList>
    </citation>
    <scope>NUCLEOTIDE SEQUENCE</scope>
    <source>
        <strain evidence="2">PSN4</strain>
    </source>
</reference>
<accession>A0AAJ0B4U6</accession>
<proteinExistence type="predicted"/>
<dbReference type="PANTHER" id="PTHR33112:SF16">
    <property type="entry name" value="HETEROKARYON INCOMPATIBILITY DOMAIN-CONTAINING PROTEIN"/>
    <property type="match status" value="1"/>
</dbReference>
<dbReference type="InterPro" id="IPR010730">
    <property type="entry name" value="HET"/>
</dbReference>
<name>A0AAJ0B4U6_9PEZI</name>
<sequence length="776" mass="86878">MSTRLANMSVLCQRCQLFDIQSFPDNNFPWKSYSKLDVRKSAREGCAFCTAIVKALPVAFDGSKKSGDIKIGNRIYLRALRHSFPPRHGDESRPTGQAIYRLQLSAADHPANADYSLLAEFHTVADPGDPARAFGDVVGNYTGKDTASREFVSSISNWLRSCHHHTRCWLSLSGQPVRGEEGPPLPTRCVDVWPADAGPRLRLRNTAGEHGDYITLSHRWTAETDRCKTTPDNMDERLRGEGLDGLSQLFIDTFLLARRLQIRYVWIDSLCIIQGPQGDFPSEAGKMADYYQQSLFTVAHPGSKEGIGLYTQPDESQQPQEDPAPLIRMTYRNRNGECQGHFYLYKCQGPSDIADNFRRTISRSDMLTRGWIFQEFMLSRRIVCFTSSGMFLQCENELSPRTEVGERRESSRRFERVDLANKATLAAFDLSASDRVIFQAWEAVVEAYSGLQLTKLEEDRFVALSGVSNEFGCALDKITREPEGGKNKGKQRETDVIRSIRTYVAGLWLADIRRGLLWELVSETPGKRIASIPTWSWASISGSVKWPGVYTDDDKGKRIRVISEARNDCVVIDVLNPTFDRLASIADPLFVGEPLDLPGNDAAAQLAAVPSSLDKRRFPVLCIRAKLQPVLLGERFRSEEDLELARRLSGHLLEGKLMGRWHMVASPLQREHVAGWVSVDFAEEEGSLESCGDNDSSNTGSDCGLYALHVSRILITDDLSVSLGSIWPRRAVYNVLIVRRVELAADAYKRVGVGRLFGKEIEQGFAKAHETAMKLV</sequence>
<dbReference type="Pfam" id="PF06985">
    <property type="entry name" value="HET"/>
    <property type="match status" value="1"/>
</dbReference>
<evidence type="ECO:0000313" key="3">
    <source>
        <dbReference type="Proteomes" id="UP001239445"/>
    </source>
</evidence>
<evidence type="ECO:0000313" key="2">
    <source>
        <dbReference type="EMBL" id="KAK1750393.1"/>
    </source>
</evidence>
<keyword evidence="3" id="KW-1185">Reference proteome</keyword>
<dbReference type="AlphaFoldDB" id="A0AAJ0B4U6"/>
<dbReference type="PANTHER" id="PTHR33112">
    <property type="entry name" value="DOMAIN PROTEIN, PUTATIVE-RELATED"/>
    <property type="match status" value="1"/>
</dbReference>
<comment type="caution">
    <text evidence="2">The sequence shown here is derived from an EMBL/GenBank/DDBJ whole genome shotgun (WGS) entry which is preliminary data.</text>
</comment>
<organism evidence="2 3">
    <name type="scientific">Echria macrotheca</name>
    <dbReference type="NCBI Taxonomy" id="438768"/>
    <lineage>
        <taxon>Eukaryota</taxon>
        <taxon>Fungi</taxon>
        <taxon>Dikarya</taxon>
        <taxon>Ascomycota</taxon>
        <taxon>Pezizomycotina</taxon>
        <taxon>Sordariomycetes</taxon>
        <taxon>Sordariomycetidae</taxon>
        <taxon>Sordariales</taxon>
        <taxon>Schizotheciaceae</taxon>
        <taxon>Echria</taxon>
    </lineage>
</organism>
<feature type="domain" description="Heterokaryon incompatibility" evidence="1">
    <location>
        <begin position="213"/>
        <end position="375"/>
    </location>
</feature>
<gene>
    <name evidence="2" type="ORF">QBC47DRAFT_353360</name>
</gene>
<protein>
    <recommendedName>
        <fullName evidence="1">Heterokaryon incompatibility domain-containing protein</fullName>
    </recommendedName>
</protein>
<dbReference type="EMBL" id="MU839847">
    <property type="protein sequence ID" value="KAK1750393.1"/>
    <property type="molecule type" value="Genomic_DNA"/>
</dbReference>